<evidence type="ECO:0000313" key="4">
    <source>
        <dbReference type="Proteomes" id="UP000215590"/>
    </source>
</evidence>
<accession>A0A256FXL4</accession>
<dbReference type="CDD" id="cd01948">
    <property type="entry name" value="EAL"/>
    <property type="match status" value="1"/>
</dbReference>
<dbReference type="GO" id="GO:0071111">
    <property type="term" value="F:cyclic-guanylate-specific phosphodiesterase activity"/>
    <property type="evidence" value="ECO:0007669"/>
    <property type="project" value="InterPro"/>
</dbReference>
<gene>
    <name evidence="3" type="ORF">CEV31_1762</name>
</gene>
<dbReference type="InterPro" id="IPR001633">
    <property type="entry name" value="EAL_dom"/>
</dbReference>
<keyword evidence="1" id="KW-0472">Membrane</keyword>
<organism evidence="3 4">
    <name type="scientific">Brucella thiophenivorans</name>
    <dbReference type="NCBI Taxonomy" id="571255"/>
    <lineage>
        <taxon>Bacteria</taxon>
        <taxon>Pseudomonadati</taxon>
        <taxon>Pseudomonadota</taxon>
        <taxon>Alphaproteobacteria</taxon>
        <taxon>Hyphomicrobiales</taxon>
        <taxon>Brucellaceae</taxon>
        <taxon>Brucella/Ochrobactrum group</taxon>
        <taxon>Brucella</taxon>
    </lineage>
</organism>
<feature type="domain" description="EAL" evidence="2">
    <location>
        <begin position="152"/>
        <end position="405"/>
    </location>
</feature>
<dbReference type="SUPFAM" id="SSF141868">
    <property type="entry name" value="EAL domain-like"/>
    <property type="match status" value="1"/>
</dbReference>
<keyword evidence="1" id="KW-1133">Transmembrane helix</keyword>
<sequence length="419" mass="46225">MIQALKDKTYIYRDEELITPGSHGPIIGRSEANVVLSAVAFDAFQIPQYDFAVFMMNEDHTQLARFYSYPKDFPSEVRSGFFPKNGDRPFDVIDGAVEQRACDKSSGVCIFVATSPNWKGNADGLLPIVFISLGMLVGGGIVIGWSYYRNRDRSLISLLKKALAANELTLVYQPVVNISNRKIVGFEALIRWEITKGDYVPPDLFIAKAEAQGLADKVTIYVLNRVIKEMSGLLKKQSALYININITASDLQSVEFMRTIGERLSAANIRPEQIGLELTERTPVDFAKASEGIKQLRERGHKVYIDDFGTGYSSLAYLDELKVDAIKIDKAFTRTVGNDADTVSIVPQIISMAHQHGLGVVVEGIETESQVEYFRGICTELIGQGWFFGKPVDLAGVHALVGNVSSAKRRGRPKSVSGA</sequence>
<dbReference type="InterPro" id="IPR050706">
    <property type="entry name" value="Cyclic-di-GMP_PDE-like"/>
</dbReference>
<feature type="transmembrane region" description="Helical" evidence="1">
    <location>
        <begin position="125"/>
        <end position="148"/>
    </location>
</feature>
<protein>
    <submittedName>
        <fullName evidence="3">EAL domain protein</fullName>
    </submittedName>
</protein>
<name>A0A256FXL4_9HYPH</name>
<proteinExistence type="predicted"/>
<dbReference type="AlphaFoldDB" id="A0A256FXL4"/>
<dbReference type="PANTHER" id="PTHR33121:SF79">
    <property type="entry name" value="CYCLIC DI-GMP PHOSPHODIESTERASE PDED-RELATED"/>
    <property type="match status" value="1"/>
</dbReference>
<evidence type="ECO:0000313" key="3">
    <source>
        <dbReference type="EMBL" id="OYR19480.1"/>
    </source>
</evidence>
<evidence type="ECO:0000259" key="2">
    <source>
        <dbReference type="PROSITE" id="PS50883"/>
    </source>
</evidence>
<keyword evidence="1" id="KW-0812">Transmembrane</keyword>
<dbReference type="PANTHER" id="PTHR33121">
    <property type="entry name" value="CYCLIC DI-GMP PHOSPHODIESTERASE PDEF"/>
    <property type="match status" value="1"/>
</dbReference>
<dbReference type="Proteomes" id="UP000215590">
    <property type="component" value="Unassembled WGS sequence"/>
</dbReference>
<reference evidence="3 4" key="1">
    <citation type="submission" date="2017-07" db="EMBL/GenBank/DDBJ databases">
        <title>Phylogenetic study on the rhizospheric bacterium Ochrobactrum sp. A44.</title>
        <authorList>
            <person name="Krzyzanowska D.M."/>
            <person name="Ossowicki A."/>
            <person name="Rajewska M."/>
            <person name="Maciag T."/>
            <person name="Kaczynski Z."/>
            <person name="Czerwicka M."/>
            <person name="Jafra S."/>
        </authorList>
    </citation>
    <scope>NUCLEOTIDE SEQUENCE [LARGE SCALE GENOMIC DNA]</scope>
    <source>
        <strain evidence="3 4">DSM 7216</strain>
    </source>
</reference>
<dbReference type="PROSITE" id="PS50883">
    <property type="entry name" value="EAL"/>
    <property type="match status" value="1"/>
</dbReference>
<dbReference type="Gene3D" id="3.20.20.450">
    <property type="entry name" value="EAL domain"/>
    <property type="match status" value="1"/>
</dbReference>
<dbReference type="SMART" id="SM00052">
    <property type="entry name" value="EAL"/>
    <property type="match status" value="1"/>
</dbReference>
<comment type="caution">
    <text evidence="3">The sequence shown here is derived from an EMBL/GenBank/DDBJ whole genome shotgun (WGS) entry which is preliminary data.</text>
</comment>
<evidence type="ECO:0000256" key="1">
    <source>
        <dbReference type="SAM" id="Phobius"/>
    </source>
</evidence>
<keyword evidence="4" id="KW-1185">Reference proteome</keyword>
<dbReference type="EMBL" id="NNRJ01000016">
    <property type="protein sequence ID" value="OYR19480.1"/>
    <property type="molecule type" value="Genomic_DNA"/>
</dbReference>
<dbReference type="InterPro" id="IPR035919">
    <property type="entry name" value="EAL_sf"/>
</dbReference>
<dbReference type="Pfam" id="PF00563">
    <property type="entry name" value="EAL"/>
    <property type="match status" value="1"/>
</dbReference>